<dbReference type="PANTHER" id="PTHR48098:SF1">
    <property type="entry name" value="DIACYLGLYCEROL ACYLTRANSFERASE_MYCOLYLTRANSFERASE AG85A"/>
    <property type="match status" value="1"/>
</dbReference>
<dbReference type="CDD" id="cd11294">
    <property type="entry name" value="E_set_Esterase_like_N"/>
    <property type="match status" value="1"/>
</dbReference>
<dbReference type="EMBL" id="HF548321">
    <property type="protein sequence ID" value="CCO21732.1"/>
    <property type="molecule type" value="Genomic_DNA"/>
</dbReference>
<protein>
    <submittedName>
        <fullName evidence="4">Carbohydrate esterase family 1 protein</fullName>
    </submittedName>
</protein>
<gene>
    <name evidence="2" type="ORF">BN138_681</name>
    <name evidence="3" type="ORF">BN138_920</name>
    <name evidence="4" type="ORF">BN138_960</name>
</gene>
<sequence>MNRVRQGGAAAVVSPEVGVDGRVTFRISAPDAREVALRGDWMNGYFSTAAMHKDANGVWSYTTAPLAPEMYQYSFNVDGVKTTDPGSLDVVRDGTRVDSYVIVPGERTAGYEEYSGNKGTVSKVWYHSPAYGADRRMYIYTPYGYEGGKAKYPVLYLQHGGGGDEDAWTSLGRAAQILDRLIGEGKAVPMIVVMPNANPNQLAAPDVMAPMPVERIPQGDPSFHRGGKYVESFSADIVPFVDSHYRTIAKKSGRAIAGLSMGGIYTLSITAAHPELCDYIGVLSMGFTPDKDPETELGPIKKAGYKLYWVGCGESDFAYGNAERLLEGLDKMNMPHEFFNEIGGHTWATWRICLDELAPKLFK</sequence>
<evidence type="ECO:0000313" key="4">
    <source>
        <dbReference type="EMBL" id="CCO21772.1"/>
    </source>
</evidence>
<dbReference type="InterPro" id="IPR050583">
    <property type="entry name" value="Mycobacterial_A85_antigen"/>
</dbReference>
<dbReference type="Pfam" id="PF00756">
    <property type="entry name" value="Esterase"/>
    <property type="match status" value="1"/>
</dbReference>
<evidence type="ECO:0000313" key="3">
    <source>
        <dbReference type="EMBL" id="CCO21732.1"/>
    </source>
</evidence>
<dbReference type="InterPro" id="IPR029058">
    <property type="entry name" value="AB_hydrolase_fold"/>
</dbReference>
<dbReference type="PANTHER" id="PTHR48098">
    <property type="entry name" value="ENTEROCHELIN ESTERASE-RELATED"/>
    <property type="match status" value="1"/>
</dbReference>
<dbReference type="InterPro" id="IPR000801">
    <property type="entry name" value="Esterase-like"/>
</dbReference>
<organism evidence="4">
    <name type="scientific">termite gut metagenome</name>
    <dbReference type="NCBI Taxonomy" id="433724"/>
    <lineage>
        <taxon>unclassified sequences</taxon>
        <taxon>metagenomes</taxon>
        <taxon>organismal metagenomes</taxon>
    </lineage>
</organism>
<proteinExistence type="predicted"/>
<feature type="domain" description="Glycoside hydrolase family 13 N-terminal" evidence="1">
    <location>
        <begin position="21"/>
        <end position="79"/>
    </location>
</feature>
<dbReference type="GO" id="GO:0005975">
    <property type="term" value="P:carbohydrate metabolic process"/>
    <property type="evidence" value="ECO:0007669"/>
    <property type="project" value="InterPro"/>
</dbReference>
<reference evidence="4" key="2">
    <citation type="journal article" date="2013" name="Biotechnol. Biofuels">
        <title>Mining for hemicellulases in the fungus-growing termite Pseudacanthotermes militaris using functional metagenomics.</title>
        <authorList>
            <person name="Bastien G."/>
            <person name="Arnal G."/>
            <person name="Bozonnet S."/>
            <person name="Laguerre S."/>
            <person name="Ferreira F."/>
            <person name="Faure R."/>
            <person name="Henrissat B."/>
            <person name="Lefevre F."/>
            <person name="Robe P."/>
            <person name="Bouchez O."/>
            <person name="Noirot C."/>
            <person name="Dumon C."/>
            <person name="O'Donohue M."/>
        </authorList>
    </citation>
    <scope>NUCLEOTIDE SEQUENCE</scope>
</reference>
<dbReference type="InterPro" id="IPR014756">
    <property type="entry name" value="Ig_E-set"/>
</dbReference>
<dbReference type="Gene3D" id="2.60.40.10">
    <property type="entry name" value="Immunoglobulins"/>
    <property type="match status" value="1"/>
</dbReference>
<accession>S0DES0</accession>
<dbReference type="AlphaFoldDB" id="S0DES0"/>
<dbReference type="InterPro" id="IPR013783">
    <property type="entry name" value="Ig-like_fold"/>
</dbReference>
<dbReference type="EMBL" id="HF548306">
    <property type="protein sequence ID" value="CCO21493.1"/>
    <property type="molecule type" value="Genomic_DNA"/>
</dbReference>
<dbReference type="SUPFAM" id="SSF53474">
    <property type="entry name" value="alpha/beta-Hydrolases"/>
    <property type="match status" value="1"/>
</dbReference>
<dbReference type="GO" id="GO:0016747">
    <property type="term" value="F:acyltransferase activity, transferring groups other than amino-acyl groups"/>
    <property type="evidence" value="ECO:0007669"/>
    <property type="project" value="TreeGrafter"/>
</dbReference>
<dbReference type="Gene3D" id="3.40.50.1820">
    <property type="entry name" value="alpha/beta hydrolase"/>
    <property type="match status" value="1"/>
</dbReference>
<dbReference type="EMBL" id="HF548329">
    <property type="protein sequence ID" value="CCO21772.1"/>
    <property type="molecule type" value="Genomic_DNA"/>
</dbReference>
<dbReference type="SUPFAM" id="SSF81296">
    <property type="entry name" value="E set domains"/>
    <property type="match status" value="1"/>
</dbReference>
<evidence type="ECO:0000259" key="1">
    <source>
        <dbReference type="Pfam" id="PF02922"/>
    </source>
</evidence>
<dbReference type="Pfam" id="PF02922">
    <property type="entry name" value="CBM_48"/>
    <property type="match status" value="1"/>
</dbReference>
<dbReference type="GO" id="GO:0004553">
    <property type="term" value="F:hydrolase activity, hydrolyzing O-glycosyl compounds"/>
    <property type="evidence" value="ECO:0007669"/>
    <property type="project" value="InterPro"/>
</dbReference>
<reference evidence="4" key="1">
    <citation type="submission" date="2012-10" db="EMBL/GenBank/DDBJ databases">
        <authorList>
            <person name="Sandrine L."/>
        </authorList>
    </citation>
    <scope>NUCLEOTIDE SEQUENCE</scope>
</reference>
<dbReference type="InterPro" id="IPR004193">
    <property type="entry name" value="Glyco_hydro_13_N"/>
</dbReference>
<evidence type="ECO:0000313" key="2">
    <source>
        <dbReference type="EMBL" id="CCO21493.1"/>
    </source>
</evidence>
<name>S0DES0_9ZZZZ</name>